<dbReference type="InterPro" id="IPR050319">
    <property type="entry name" value="ABC_transp_ATP-bind"/>
</dbReference>
<dbReference type="CDD" id="cd03257">
    <property type="entry name" value="ABC_NikE_OppD_transporters"/>
    <property type="match status" value="2"/>
</dbReference>
<keyword evidence="7" id="KW-1185">Reference proteome</keyword>
<gene>
    <name evidence="6" type="ORF">SAMN05421823_11014</name>
</gene>
<evidence type="ECO:0000259" key="5">
    <source>
        <dbReference type="PROSITE" id="PS50893"/>
    </source>
</evidence>
<dbReference type="InterPro" id="IPR017871">
    <property type="entry name" value="ABC_transporter-like_CS"/>
</dbReference>
<name>A0A1G9Q203_9BACT</name>
<dbReference type="PANTHER" id="PTHR43776:SF7">
    <property type="entry name" value="D,D-DIPEPTIDE TRANSPORT ATP-BINDING PROTEIN DDPF-RELATED"/>
    <property type="match status" value="1"/>
</dbReference>
<comment type="similarity">
    <text evidence="1">Belongs to the ABC transporter superfamily.</text>
</comment>
<evidence type="ECO:0000256" key="1">
    <source>
        <dbReference type="ARBA" id="ARBA00005417"/>
    </source>
</evidence>
<evidence type="ECO:0000256" key="3">
    <source>
        <dbReference type="ARBA" id="ARBA00022741"/>
    </source>
</evidence>
<keyword evidence="3" id="KW-0547">Nucleotide-binding</keyword>
<dbReference type="PANTHER" id="PTHR43776">
    <property type="entry name" value="TRANSPORT ATP-BINDING PROTEIN"/>
    <property type="match status" value="1"/>
</dbReference>
<keyword evidence="2" id="KW-0813">Transport</keyword>
<dbReference type="EMBL" id="FNFO01000010">
    <property type="protein sequence ID" value="SDM05082.1"/>
    <property type="molecule type" value="Genomic_DNA"/>
</dbReference>
<evidence type="ECO:0000313" key="7">
    <source>
        <dbReference type="Proteomes" id="UP000198510"/>
    </source>
</evidence>
<keyword evidence="4 6" id="KW-0067">ATP-binding</keyword>
<dbReference type="STRING" id="1075417.SAMN05421823_11014"/>
<protein>
    <submittedName>
        <fullName evidence="6">Peptide/nickel transport system ATP-binding protein/microcin C transport system ATP-binding protein</fullName>
    </submittedName>
</protein>
<dbReference type="Pfam" id="PF00005">
    <property type="entry name" value="ABC_tran"/>
    <property type="match status" value="2"/>
</dbReference>
<sequence>MVSASRPLLRIDQLAVRYRMPAGTFPVLHEINLEIYPGEIIGIAGESGAGKSTLAHTLLDLLPANAQWTGSMSWQDGTRPVRQLTPHQSWPDLRGIGIGMLFQHPAAALTPVRKCGDLLLETLRLHRPDRPDAWVDEALQLLEQVQFTEPRKIYEAWPHELSGGQQQRVGLALALARHPRLLLADEPTSALDAATQTEVLDLLRARCHQEHTSVLWFSHALSTMRTRADRLYELKKGRLRPLTSKSATLVAPRTPAPTTEVLLKTERVSKVYVSVGQRAGAPAVNALEEFSCALYKGETVALTGVSGCGKSTLARVMLGLVPPSAGEVWWQAQPLSTLPPTQLRKRRSWAQAVLQDGYRALNPRHTLRQALLAPMQLHQIGVTTSERLERITEGMHRLALPESLLDQYPHECSGGQLQRTNLLRALLVQPDVLIGDEPFAAVDQPTQQRMIEWIQQEQRQRGMSFLLITHDLPVAYHMAHRVWVMHQGRLVEQGDVNEMFATPQHPRWKMLLAQSEWTATL</sequence>
<dbReference type="InterPro" id="IPR003593">
    <property type="entry name" value="AAA+_ATPase"/>
</dbReference>
<dbReference type="Proteomes" id="UP000198510">
    <property type="component" value="Unassembled WGS sequence"/>
</dbReference>
<organism evidence="6 7">
    <name type="scientific">Catalinimonas alkaloidigena</name>
    <dbReference type="NCBI Taxonomy" id="1075417"/>
    <lineage>
        <taxon>Bacteria</taxon>
        <taxon>Pseudomonadati</taxon>
        <taxon>Bacteroidota</taxon>
        <taxon>Cytophagia</taxon>
        <taxon>Cytophagales</taxon>
        <taxon>Catalimonadaceae</taxon>
        <taxon>Catalinimonas</taxon>
    </lineage>
</organism>
<dbReference type="PROSITE" id="PS50893">
    <property type="entry name" value="ABC_TRANSPORTER_2"/>
    <property type="match status" value="2"/>
</dbReference>
<evidence type="ECO:0000313" key="6">
    <source>
        <dbReference type="EMBL" id="SDM05082.1"/>
    </source>
</evidence>
<dbReference type="OrthoDB" id="1115710at2"/>
<evidence type="ECO:0000256" key="4">
    <source>
        <dbReference type="ARBA" id="ARBA00022840"/>
    </source>
</evidence>
<dbReference type="SUPFAM" id="SSF52540">
    <property type="entry name" value="P-loop containing nucleoside triphosphate hydrolases"/>
    <property type="match status" value="2"/>
</dbReference>
<evidence type="ECO:0000256" key="2">
    <source>
        <dbReference type="ARBA" id="ARBA00022448"/>
    </source>
</evidence>
<dbReference type="GO" id="GO:0055085">
    <property type="term" value="P:transmembrane transport"/>
    <property type="evidence" value="ECO:0007669"/>
    <property type="project" value="UniProtKB-ARBA"/>
</dbReference>
<dbReference type="Gene3D" id="3.40.50.300">
    <property type="entry name" value="P-loop containing nucleotide triphosphate hydrolases"/>
    <property type="match status" value="2"/>
</dbReference>
<dbReference type="PROSITE" id="PS00211">
    <property type="entry name" value="ABC_TRANSPORTER_1"/>
    <property type="match status" value="1"/>
</dbReference>
<reference evidence="6 7" key="1">
    <citation type="submission" date="2016-10" db="EMBL/GenBank/DDBJ databases">
        <authorList>
            <person name="de Groot N.N."/>
        </authorList>
    </citation>
    <scope>NUCLEOTIDE SEQUENCE [LARGE SCALE GENOMIC DNA]</scope>
    <source>
        <strain evidence="6 7">DSM 25186</strain>
    </source>
</reference>
<accession>A0A1G9Q203</accession>
<dbReference type="InterPro" id="IPR027417">
    <property type="entry name" value="P-loop_NTPase"/>
</dbReference>
<dbReference type="RefSeq" id="WP_089685961.1">
    <property type="nucleotide sequence ID" value="NZ_FNFO01000010.1"/>
</dbReference>
<feature type="domain" description="ABC transporter" evidence="5">
    <location>
        <begin position="263"/>
        <end position="512"/>
    </location>
</feature>
<feature type="domain" description="ABC transporter" evidence="5">
    <location>
        <begin position="9"/>
        <end position="261"/>
    </location>
</feature>
<dbReference type="GO" id="GO:0005524">
    <property type="term" value="F:ATP binding"/>
    <property type="evidence" value="ECO:0007669"/>
    <property type="project" value="UniProtKB-KW"/>
</dbReference>
<dbReference type="GO" id="GO:0016887">
    <property type="term" value="F:ATP hydrolysis activity"/>
    <property type="evidence" value="ECO:0007669"/>
    <property type="project" value="InterPro"/>
</dbReference>
<proteinExistence type="inferred from homology"/>
<dbReference type="AlphaFoldDB" id="A0A1G9Q203"/>
<dbReference type="InterPro" id="IPR003439">
    <property type="entry name" value="ABC_transporter-like_ATP-bd"/>
</dbReference>
<dbReference type="SMART" id="SM00382">
    <property type="entry name" value="AAA"/>
    <property type="match status" value="2"/>
</dbReference>